<dbReference type="InterPro" id="IPR020846">
    <property type="entry name" value="MFS_dom"/>
</dbReference>
<feature type="transmembrane region" description="Helical" evidence="5">
    <location>
        <begin position="356"/>
        <end position="375"/>
    </location>
</feature>
<dbReference type="PANTHER" id="PTHR24064">
    <property type="entry name" value="SOLUTE CARRIER FAMILY 22 MEMBER"/>
    <property type="match status" value="1"/>
</dbReference>
<dbReference type="OrthoDB" id="2261376at2759"/>
<dbReference type="SUPFAM" id="SSF103473">
    <property type="entry name" value="MFS general substrate transporter"/>
    <property type="match status" value="1"/>
</dbReference>
<dbReference type="Proteomes" id="UP000009192">
    <property type="component" value="Unassembled WGS sequence"/>
</dbReference>
<evidence type="ECO:0000259" key="6">
    <source>
        <dbReference type="PROSITE" id="PS50850"/>
    </source>
</evidence>
<dbReference type="InterPro" id="IPR005828">
    <property type="entry name" value="MFS_sugar_transport-like"/>
</dbReference>
<feature type="transmembrane region" description="Helical" evidence="5">
    <location>
        <begin position="239"/>
        <end position="261"/>
    </location>
</feature>
<protein>
    <recommendedName>
        <fullName evidence="6">Major facilitator superfamily (MFS) profile domain-containing protein</fullName>
    </recommendedName>
</protein>
<feature type="transmembrane region" description="Helical" evidence="5">
    <location>
        <begin position="267"/>
        <end position="286"/>
    </location>
</feature>
<feature type="transmembrane region" description="Helical" evidence="5">
    <location>
        <begin position="413"/>
        <end position="433"/>
    </location>
</feature>
<evidence type="ECO:0000256" key="2">
    <source>
        <dbReference type="ARBA" id="ARBA00022692"/>
    </source>
</evidence>
<dbReference type="PROSITE" id="PS00216">
    <property type="entry name" value="SUGAR_TRANSPORT_1"/>
    <property type="match status" value="1"/>
</dbReference>
<feature type="transmembrane region" description="Helical" evidence="5">
    <location>
        <begin position="439"/>
        <end position="462"/>
    </location>
</feature>
<feature type="transmembrane region" description="Helical" evidence="5">
    <location>
        <begin position="203"/>
        <end position="227"/>
    </location>
</feature>
<sequence length="554" mass="61708">MDNLAYEAEVGEIKEDATATQDSQLEAIIVRIGDFGRFQMRNYVLLCLPIICSTFHSLSFIFTASTANHRCYIGDCDTENSSFIEPWLNFTIPRSDDDWDQCNQYQSIGVGCDEDTFNSSQIVSCESGYKLMDDDGSIATEFGIYCSNQWQLSMVGTVSFIAHIVGMPMGGYFSDRYGRKATLVVAGVLSAITGLARSHTVGYYSFLLLEFLSMFVGSPLFYIALLLAVELVGFKQRVLFGMIISLTYAVAEAALGYLASLIRNWRVLLRVIYTPALLHLLFICYMSESVRWLLSQSRELEAAEILRDVAVVNQRQVNERELSDMVRHNRKVISQTRAAGGHYTARQIYNALGHRTATCCGLWLIIVFISMGLTMNSMELYGDKYRNFGLSGLVKLPGVVFAMLLMNRLGRRWTLNLCLGTCSISLLLMVALINEYPTVSWHLFFLAQMANIGSHMVLIFFTAELFPTSCRSSLLALCYIIGRIGAMLAPSAQLLISYYKYTPHLLFAALGIPSSVLSMLLPETSNETLPTTMEQACALDIHSSRKSSASHSTG</sequence>
<dbReference type="KEGG" id="dmo:Dmoj_GI13565"/>
<organism evidence="7 8">
    <name type="scientific">Drosophila mojavensis</name>
    <name type="common">Fruit fly</name>
    <dbReference type="NCBI Taxonomy" id="7230"/>
    <lineage>
        <taxon>Eukaryota</taxon>
        <taxon>Metazoa</taxon>
        <taxon>Ecdysozoa</taxon>
        <taxon>Arthropoda</taxon>
        <taxon>Hexapoda</taxon>
        <taxon>Insecta</taxon>
        <taxon>Pterygota</taxon>
        <taxon>Neoptera</taxon>
        <taxon>Endopterygota</taxon>
        <taxon>Diptera</taxon>
        <taxon>Brachycera</taxon>
        <taxon>Muscomorpha</taxon>
        <taxon>Ephydroidea</taxon>
        <taxon>Drosophilidae</taxon>
        <taxon>Drosophila</taxon>
    </lineage>
</organism>
<dbReference type="PROSITE" id="PS50850">
    <property type="entry name" value="MFS"/>
    <property type="match status" value="1"/>
</dbReference>
<dbReference type="eggNOG" id="KOG0255">
    <property type="taxonomic scope" value="Eukaryota"/>
</dbReference>
<dbReference type="OMA" id="FIEPWLN"/>
<evidence type="ECO:0000313" key="8">
    <source>
        <dbReference type="Proteomes" id="UP000009192"/>
    </source>
</evidence>
<dbReference type="GO" id="GO:0016020">
    <property type="term" value="C:membrane"/>
    <property type="evidence" value="ECO:0007669"/>
    <property type="project" value="UniProtKB-SubCell"/>
</dbReference>
<dbReference type="Pfam" id="PF00083">
    <property type="entry name" value="Sugar_tr"/>
    <property type="match status" value="1"/>
</dbReference>
<accession>B4L007</accession>
<dbReference type="EMBL" id="CH933809">
    <property type="protein sequence ID" value="EDW19042.1"/>
    <property type="molecule type" value="Genomic_DNA"/>
</dbReference>
<feature type="transmembrane region" description="Helical" evidence="5">
    <location>
        <begin position="387"/>
        <end position="406"/>
    </location>
</feature>
<dbReference type="InterPro" id="IPR005829">
    <property type="entry name" value="Sugar_transporter_CS"/>
</dbReference>
<dbReference type="InParanoid" id="B4L007"/>
<evidence type="ECO:0000256" key="4">
    <source>
        <dbReference type="ARBA" id="ARBA00023136"/>
    </source>
</evidence>
<dbReference type="InterPro" id="IPR036259">
    <property type="entry name" value="MFS_trans_sf"/>
</dbReference>
<feature type="transmembrane region" description="Helical" evidence="5">
    <location>
        <begin position="43"/>
        <end position="62"/>
    </location>
</feature>
<feature type="transmembrane region" description="Helical" evidence="5">
    <location>
        <begin position="474"/>
        <end position="496"/>
    </location>
</feature>
<gene>
    <name evidence="7" type="primary">Dmoj\GI13565</name>
    <name evidence="7" type="ORF">Dmoj_GI13565</name>
</gene>
<evidence type="ECO:0000256" key="3">
    <source>
        <dbReference type="ARBA" id="ARBA00022989"/>
    </source>
</evidence>
<evidence type="ECO:0000313" key="7">
    <source>
        <dbReference type="EMBL" id="EDW19042.1"/>
    </source>
</evidence>
<dbReference type="PhylomeDB" id="B4L007"/>
<keyword evidence="8" id="KW-1185">Reference proteome</keyword>
<keyword evidence="4 5" id="KW-0472">Membrane</keyword>
<keyword evidence="2 5" id="KW-0812">Transmembrane</keyword>
<keyword evidence="3 5" id="KW-1133">Transmembrane helix</keyword>
<proteinExistence type="predicted"/>
<feature type="transmembrane region" description="Helical" evidence="5">
    <location>
        <begin position="150"/>
        <end position="169"/>
    </location>
</feature>
<comment type="subcellular location">
    <subcellularLocation>
        <location evidence="1">Membrane</location>
        <topology evidence="1">Multi-pass membrane protein</topology>
    </subcellularLocation>
</comment>
<evidence type="ECO:0000256" key="5">
    <source>
        <dbReference type="SAM" id="Phobius"/>
    </source>
</evidence>
<dbReference type="Gene3D" id="1.20.1250.20">
    <property type="entry name" value="MFS general substrate transporter like domains"/>
    <property type="match status" value="1"/>
</dbReference>
<dbReference type="GO" id="GO:0022857">
    <property type="term" value="F:transmembrane transporter activity"/>
    <property type="evidence" value="ECO:0007669"/>
    <property type="project" value="InterPro"/>
</dbReference>
<evidence type="ECO:0000256" key="1">
    <source>
        <dbReference type="ARBA" id="ARBA00004141"/>
    </source>
</evidence>
<dbReference type="AlphaFoldDB" id="B4L007"/>
<name>B4L007_DROMO</name>
<feature type="transmembrane region" description="Helical" evidence="5">
    <location>
        <begin position="181"/>
        <end position="197"/>
    </location>
</feature>
<reference evidence="7 8" key="1">
    <citation type="journal article" date="2007" name="Nature">
        <title>Evolution of genes and genomes on the Drosophila phylogeny.</title>
        <authorList>
            <consortium name="Drosophila 12 Genomes Consortium"/>
            <person name="Clark A.G."/>
            <person name="Eisen M.B."/>
            <person name="Smith D.R."/>
            <person name="Bergman C.M."/>
            <person name="Oliver B."/>
            <person name="Markow T.A."/>
            <person name="Kaufman T.C."/>
            <person name="Kellis M."/>
            <person name="Gelbart W."/>
            <person name="Iyer V.N."/>
            <person name="Pollard D.A."/>
            <person name="Sackton T.B."/>
            <person name="Larracuente A.M."/>
            <person name="Singh N.D."/>
            <person name="Abad J.P."/>
            <person name="Abt D.N."/>
            <person name="Adryan B."/>
            <person name="Aguade M."/>
            <person name="Akashi H."/>
            <person name="Anderson W.W."/>
            <person name="Aquadro C.F."/>
            <person name="Ardell D.H."/>
            <person name="Arguello R."/>
            <person name="Artieri C.G."/>
            <person name="Barbash D.A."/>
            <person name="Barker D."/>
            <person name="Barsanti P."/>
            <person name="Batterham P."/>
            <person name="Batzoglou S."/>
            <person name="Begun D."/>
            <person name="Bhutkar A."/>
            <person name="Blanco E."/>
            <person name="Bosak S.A."/>
            <person name="Bradley R.K."/>
            <person name="Brand A.D."/>
            <person name="Brent M.R."/>
            <person name="Brooks A.N."/>
            <person name="Brown R.H."/>
            <person name="Butlin R.K."/>
            <person name="Caggese C."/>
            <person name="Calvi B.R."/>
            <person name="Bernardo de Carvalho A."/>
            <person name="Caspi A."/>
            <person name="Castrezana S."/>
            <person name="Celniker S.E."/>
            <person name="Chang J.L."/>
            <person name="Chapple C."/>
            <person name="Chatterji S."/>
            <person name="Chinwalla A."/>
            <person name="Civetta A."/>
            <person name="Clifton S.W."/>
            <person name="Comeron J.M."/>
            <person name="Costello J.C."/>
            <person name="Coyne J.A."/>
            <person name="Daub J."/>
            <person name="David R.G."/>
            <person name="Delcher A.L."/>
            <person name="Delehaunty K."/>
            <person name="Do C.B."/>
            <person name="Ebling H."/>
            <person name="Edwards K."/>
            <person name="Eickbush T."/>
            <person name="Evans J.D."/>
            <person name="Filipski A."/>
            <person name="Findeiss S."/>
            <person name="Freyhult E."/>
            <person name="Fulton L."/>
            <person name="Fulton R."/>
            <person name="Garcia A.C."/>
            <person name="Gardiner A."/>
            <person name="Garfield D.A."/>
            <person name="Garvin B.E."/>
            <person name="Gibson G."/>
            <person name="Gilbert D."/>
            <person name="Gnerre S."/>
            <person name="Godfrey J."/>
            <person name="Good R."/>
            <person name="Gotea V."/>
            <person name="Gravely B."/>
            <person name="Greenberg A.J."/>
            <person name="Griffiths-Jones S."/>
            <person name="Gross S."/>
            <person name="Guigo R."/>
            <person name="Gustafson E.A."/>
            <person name="Haerty W."/>
            <person name="Hahn M.W."/>
            <person name="Halligan D.L."/>
            <person name="Halpern A.L."/>
            <person name="Halter G.M."/>
            <person name="Han M.V."/>
            <person name="Heger A."/>
            <person name="Hillier L."/>
            <person name="Hinrichs A.S."/>
            <person name="Holmes I."/>
            <person name="Hoskins R.A."/>
            <person name="Hubisz M.J."/>
            <person name="Hultmark D."/>
            <person name="Huntley M.A."/>
            <person name="Jaffe D.B."/>
            <person name="Jagadeeshan S."/>
            <person name="Jeck W.R."/>
            <person name="Johnson J."/>
            <person name="Jones C.D."/>
            <person name="Jordan W.C."/>
            <person name="Karpen G.H."/>
            <person name="Kataoka E."/>
            <person name="Keightley P.D."/>
            <person name="Kheradpour P."/>
            <person name="Kirkness E.F."/>
            <person name="Koerich L.B."/>
            <person name="Kristiansen K."/>
            <person name="Kudrna D."/>
            <person name="Kulathinal R.J."/>
            <person name="Kumar S."/>
            <person name="Kwok R."/>
            <person name="Lander E."/>
            <person name="Langley C.H."/>
            <person name="Lapoint R."/>
            <person name="Lazzaro B.P."/>
            <person name="Lee S.J."/>
            <person name="Levesque L."/>
            <person name="Li R."/>
            <person name="Lin C.F."/>
            <person name="Lin M.F."/>
            <person name="Lindblad-Toh K."/>
            <person name="Llopart A."/>
            <person name="Long M."/>
            <person name="Low L."/>
            <person name="Lozovsky E."/>
            <person name="Lu J."/>
            <person name="Luo M."/>
            <person name="Machado C.A."/>
            <person name="Makalowski W."/>
            <person name="Marzo M."/>
            <person name="Matsuda M."/>
            <person name="Matzkin L."/>
            <person name="McAllister B."/>
            <person name="McBride C.S."/>
            <person name="McKernan B."/>
            <person name="McKernan K."/>
            <person name="Mendez-Lago M."/>
            <person name="Minx P."/>
            <person name="Mollenhauer M.U."/>
            <person name="Montooth K."/>
            <person name="Mount S.M."/>
            <person name="Mu X."/>
            <person name="Myers E."/>
            <person name="Negre B."/>
            <person name="Newfeld S."/>
            <person name="Nielsen R."/>
            <person name="Noor M.A."/>
            <person name="O'Grady P."/>
            <person name="Pachter L."/>
            <person name="Papaceit M."/>
            <person name="Parisi M.J."/>
            <person name="Parisi M."/>
            <person name="Parts L."/>
            <person name="Pedersen J.S."/>
            <person name="Pesole G."/>
            <person name="Phillippy A.M."/>
            <person name="Ponting C.P."/>
            <person name="Pop M."/>
            <person name="Porcelli D."/>
            <person name="Powell J.R."/>
            <person name="Prohaska S."/>
            <person name="Pruitt K."/>
            <person name="Puig M."/>
            <person name="Quesneville H."/>
            <person name="Ram K.R."/>
            <person name="Rand D."/>
            <person name="Rasmussen M.D."/>
            <person name="Reed L.K."/>
            <person name="Reenan R."/>
            <person name="Reily A."/>
            <person name="Remington K.A."/>
            <person name="Rieger T.T."/>
            <person name="Ritchie M.G."/>
            <person name="Robin C."/>
            <person name="Rogers Y.H."/>
            <person name="Rohde C."/>
            <person name="Rozas J."/>
            <person name="Rubenfield M.J."/>
            <person name="Ruiz A."/>
            <person name="Russo S."/>
            <person name="Salzberg S.L."/>
            <person name="Sanchez-Gracia A."/>
            <person name="Saranga D.J."/>
            <person name="Sato H."/>
            <person name="Schaeffer S.W."/>
            <person name="Schatz M.C."/>
            <person name="Schlenke T."/>
            <person name="Schwartz R."/>
            <person name="Segarra C."/>
            <person name="Singh R.S."/>
            <person name="Sirot L."/>
            <person name="Sirota M."/>
            <person name="Sisneros N.B."/>
            <person name="Smith C.D."/>
            <person name="Smith T.F."/>
            <person name="Spieth J."/>
            <person name="Stage D.E."/>
            <person name="Stark A."/>
            <person name="Stephan W."/>
            <person name="Strausberg R.L."/>
            <person name="Strempel S."/>
            <person name="Sturgill D."/>
            <person name="Sutton G."/>
            <person name="Sutton G.G."/>
            <person name="Tao W."/>
            <person name="Teichmann S."/>
            <person name="Tobari Y.N."/>
            <person name="Tomimura Y."/>
            <person name="Tsolas J.M."/>
            <person name="Valente V.L."/>
            <person name="Venter E."/>
            <person name="Venter J.C."/>
            <person name="Vicario S."/>
            <person name="Vieira F.G."/>
            <person name="Vilella A.J."/>
            <person name="Villasante A."/>
            <person name="Walenz B."/>
            <person name="Wang J."/>
            <person name="Wasserman M."/>
            <person name="Watts T."/>
            <person name="Wilson D."/>
            <person name="Wilson R.K."/>
            <person name="Wing R.A."/>
            <person name="Wolfner M.F."/>
            <person name="Wong A."/>
            <person name="Wong G.K."/>
            <person name="Wu C.I."/>
            <person name="Wu G."/>
            <person name="Yamamoto D."/>
            <person name="Yang H.P."/>
            <person name="Yang S.P."/>
            <person name="Yorke J.A."/>
            <person name="Yoshida K."/>
            <person name="Zdobnov E."/>
            <person name="Zhang P."/>
            <person name="Zhang Y."/>
            <person name="Zimin A.V."/>
            <person name="Baldwin J."/>
            <person name="Abdouelleil A."/>
            <person name="Abdulkadir J."/>
            <person name="Abebe A."/>
            <person name="Abera B."/>
            <person name="Abreu J."/>
            <person name="Acer S.C."/>
            <person name="Aftuck L."/>
            <person name="Alexander A."/>
            <person name="An P."/>
            <person name="Anderson E."/>
            <person name="Anderson S."/>
            <person name="Arachi H."/>
            <person name="Azer M."/>
            <person name="Bachantsang P."/>
            <person name="Barry A."/>
            <person name="Bayul T."/>
            <person name="Berlin A."/>
            <person name="Bessette D."/>
            <person name="Bloom T."/>
            <person name="Blye J."/>
            <person name="Boguslavskiy L."/>
            <person name="Bonnet C."/>
            <person name="Boukhgalter B."/>
            <person name="Bourzgui I."/>
            <person name="Brown A."/>
            <person name="Cahill P."/>
            <person name="Channer S."/>
            <person name="Cheshatsang Y."/>
            <person name="Chuda L."/>
            <person name="Citroen M."/>
            <person name="Collymore A."/>
            <person name="Cooke P."/>
            <person name="Costello M."/>
            <person name="D'Aco K."/>
            <person name="Daza R."/>
            <person name="De Haan G."/>
            <person name="DeGray S."/>
            <person name="DeMaso C."/>
            <person name="Dhargay N."/>
            <person name="Dooley K."/>
            <person name="Dooley E."/>
            <person name="Doricent M."/>
            <person name="Dorje P."/>
            <person name="Dorjee K."/>
            <person name="Dupes A."/>
            <person name="Elong R."/>
            <person name="Falk J."/>
            <person name="Farina A."/>
            <person name="Faro S."/>
            <person name="Ferguson D."/>
            <person name="Fisher S."/>
            <person name="Foley C.D."/>
            <person name="Franke A."/>
            <person name="Friedrich D."/>
            <person name="Gadbois L."/>
            <person name="Gearin G."/>
            <person name="Gearin C.R."/>
            <person name="Giannoukos G."/>
            <person name="Goode T."/>
            <person name="Graham J."/>
            <person name="Grandbois E."/>
            <person name="Grewal S."/>
            <person name="Gyaltsen K."/>
            <person name="Hafez N."/>
            <person name="Hagos B."/>
            <person name="Hall J."/>
            <person name="Henson C."/>
            <person name="Hollinger A."/>
            <person name="Honan T."/>
            <person name="Huard M.D."/>
            <person name="Hughes L."/>
            <person name="Hurhula B."/>
            <person name="Husby M.E."/>
            <person name="Kamat A."/>
            <person name="Kanga B."/>
            <person name="Kashin S."/>
            <person name="Khazanovich D."/>
            <person name="Kisner P."/>
            <person name="Lance K."/>
            <person name="Lara M."/>
            <person name="Lee W."/>
            <person name="Lennon N."/>
            <person name="Letendre F."/>
            <person name="LeVine R."/>
            <person name="Lipovsky A."/>
            <person name="Liu X."/>
            <person name="Liu J."/>
            <person name="Liu S."/>
            <person name="Lokyitsang T."/>
            <person name="Lokyitsang Y."/>
            <person name="Lubonja R."/>
            <person name="Lui A."/>
            <person name="MacDonald P."/>
            <person name="Magnisalis V."/>
            <person name="Maru K."/>
            <person name="Matthews C."/>
            <person name="McCusker W."/>
            <person name="McDonough S."/>
            <person name="Mehta T."/>
            <person name="Meldrim J."/>
            <person name="Meneus L."/>
            <person name="Mihai O."/>
            <person name="Mihalev A."/>
            <person name="Mihova T."/>
            <person name="Mittelman R."/>
            <person name="Mlenga V."/>
            <person name="Montmayeur A."/>
            <person name="Mulrain L."/>
            <person name="Navidi A."/>
            <person name="Naylor J."/>
            <person name="Negash T."/>
            <person name="Nguyen T."/>
            <person name="Nguyen N."/>
            <person name="Nicol R."/>
            <person name="Norbu C."/>
            <person name="Norbu N."/>
            <person name="Novod N."/>
            <person name="O'Neill B."/>
            <person name="Osman S."/>
            <person name="Markiewicz E."/>
            <person name="Oyono O.L."/>
            <person name="Patti C."/>
            <person name="Phunkhang P."/>
            <person name="Pierre F."/>
            <person name="Priest M."/>
            <person name="Raghuraman S."/>
            <person name="Rege F."/>
            <person name="Reyes R."/>
            <person name="Rise C."/>
            <person name="Rogov P."/>
            <person name="Ross K."/>
            <person name="Ryan E."/>
            <person name="Settipalli S."/>
            <person name="Shea T."/>
            <person name="Sherpa N."/>
            <person name="Shi L."/>
            <person name="Shih D."/>
            <person name="Sparrow T."/>
            <person name="Spaulding J."/>
            <person name="Stalker J."/>
            <person name="Stange-Thomann N."/>
            <person name="Stavropoulos S."/>
            <person name="Stone C."/>
            <person name="Strader C."/>
            <person name="Tesfaye S."/>
            <person name="Thomson T."/>
            <person name="Thoulutsang Y."/>
            <person name="Thoulutsang D."/>
            <person name="Topham K."/>
            <person name="Topping I."/>
            <person name="Tsamla T."/>
            <person name="Vassiliev H."/>
            <person name="Vo A."/>
            <person name="Wangchuk T."/>
            <person name="Wangdi T."/>
            <person name="Weiand M."/>
            <person name="Wilkinson J."/>
            <person name="Wilson A."/>
            <person name="Yadav S."/>
            <person name="Young G."/>
            <person name="Yu Q."/>
            <person name="Zembek L."/>
            <person name="Zhong D."/>
            <person name="Zimmer A."/>
            <person name="Zwirko Z."/>
            <person name="Jaffe D.B."/>
            <person name="Alvarez P."/>
            <person name="Brockman W."/>
            <person name="Butler J."/>
            <person name="Chin C."/>
            <person name="Gnerre S."/>
            <person name="Grabherr M."/>
            <person name="Kleber M."/>
            <person name="Mauceli E."/>
            <person name="MacCallum I."/>
        </authorList>
    </citation>
    <scope>NUCLEOTIDE SEQUENCE [LARGE SCALE GENOMIC DNA]</scope>
    <source>
        <strain evidence="8">Tucson 15081-1352.22</strain>
    </source>
</reference>
<dbReference type="HOGENOM" id="CLU_001265_33_4_1"/>
<feature type="domain" description="Major facilitator superfamily (MFS) profile" evidence="6">
    <location>
        <begin position="104"/>
        <end position="526"/>
    </location>
</feature>